<feature type="transmembrane region" description="Helical" evidence="6">
    <location>
        <begin position="110"/>
        <end position="126"/>
    </location>
</feature>
<accession>A0AAE3R3S6</accession>
<feature type="transmembrane region" description="Helical" evidence="6">
    <location>
        <begin position="264"/>
        <end position="285"/>
    </location>
</feature>
<keyword evidence="5 6" id="KW-0472">Membrane</keyword>
<name>A0AAE3R3S6_9BACT</name>
<feature type="transmembrane region" description="Helical" evidence="6">
    <location>
        <begin position="297"/>
        <end position="315"/>
    </location>
</feature>
<evidence type="ECO:0000256" key="5">
    <source>
        <dbReference type="ARBA" id="ARBA00023136"/>
    </source>
</evidence>
<dbReference type="Proteomes" id="UP001232063">
    <property type="component" value="Unassembled WGS sequence"/>
</dbReference>
<evidence type="ECO:0000256" key="3">
    <source>
        <dbReference type="ARBA" id="ARBA00022692"/>
    </source>
</evidence>
<dbReference type="EMBL" id="JASJOU010000007">
    <property type="protein sequence ID" value="MDJ1503204.1"/>
    <property type="molecule type" value="Genomic_DNA"/>
</dbReference>
<feature type="transmembrane region" description="Helical" evidence="6">
    <location>
        <begin position="351"/>
        <end position="369"/>
    </location>
</feature>
<dbReference type="PANTHER" id="PTHR23519:SF1">
    <property type="entry name" value="AUTOPHAGY-RELATED PROTEIN 22"/>
    <property type="match status" value="1"/>
</dbReference>
<proteinExistence type="predicted"/>
<dbReference type="AlphaFoldDB" id="A0AAE3R3S6"/>
<feature type="transmembrane region" description="Helical" evidence="6">
    <location>
        <begin position="75"/>
        <end position="98"/>
    </location>
</feature>
<reference evidence="7" key="1">
    <citation type="submission" date="2023-05" db="EMBL/GenBank/DDBJ databases">
        <authorList>
            <person name="Zhang X."/>
        </authorList>
    </citation>
    <scope>NUCLEOTIDE SEQUENCE</scope>
    <source>
        <strain evidence="7">BD1B2-1</strain>
    </source>
</reference>
<evidence type="ECO:0000313" key="7">
    <source>
        <dbReference type="EMBL" id="MDJ1503204.1"/>
    </source>
</evidence>
<evidence type="ECO:0000256" key="1">
    <source>
        <dbReference type="ARBA" id="ARBA00004127"/>
    </source>
</evidence>
<keyword evidence="2" id="KW-0813">Transport</keyword>
<dbReference type="Gene3D" id="1.20.1250.20">
    <property type="entry name" value="MFS general substrate transporter like domains"/>
    <property type="match status" value="1"/>
</dbReference>
<keyword evidence="3 6" id="KW-0812">Transmembrane</keyword>
<dbReference type="RefSeq" id="WP_314513754.1">
    <property type="nucleotide sequence ID" value="NZ_JASJOU010000007.1"/>
</dbReference>
<evidence type="ECO:0000256" key="6">
    <source>
        <dbReference type="SAM" id="Phobius"/>
    </source>
</evidence>
<evidence type="ECO:0000256" key="2">
    <source>
        <dbReference type="ARBA" id="ARBA00022448"/>
    </source>
</evidence>
<sequence length="450" mass="49609">MKTIQLPEKNNPKVLNAWCSYDWANSVYNLTVTSAIFPIYYNGVTSAAPPDGFGKNANGETMIDFLGLTFDSQVLYSYAISASFLVIVFLAPILSGIADYSGKKKSFMQFFTYLGSIACLGLFFFKGLNIEYGILCAFLASIGYAGSLVFYNGFLPQIATPDRMDKVSARGYSMGYIGSVILLVLNLVMIFFHETFGLATREIATRTSFLTVGIWWIGFSQIAFYYLKDIPTNHSISTGLLTKGFDELKKVFAKVRASQHTFRYLLGFFFWSMGVQSIMLMAPFFGERTIGMEGTEMIAIVLILQLVAIPGAIAFSRIAMKVSNTTAILIAIILWIGICVAAYFITTKTEFYILAGFVGIVMGAIQSVSRSTYAQLIPQTTTDTASYFSLYDVTEKLAIVIGTFTYGRVLEISHNVRLSALSMGIFFIAGGIFLVFARLPRRVSDAVASN</sequence>
<keyword evidence="4 6" id="KW-1133">Transmembrane helix</keyword>
<dbReference type="Pfam" id="PF11700">
    <property type="entry name" value="ATG22"/>
    <property type="match status" value="1"/>
</dbReference>
<gene>
    <name evidence="7" type="ORF">QNI22_21225</name>
</gene>
<dbReference type="GO" id="GO:0012505">
    <property type="term" value="C:endomembrane system"/>
    <property type="evidence" value="ECO:0007669"/>
    <property type="project" value="UniProtKB-SubCell"/>
</dbReference>
<feature type="transmembrane region" description="Helical" evidence="6">
    <location>
        <begin position="208"/>
        <end position="227"/>
    </location>
</feature>
<feature type="transmembrane region" description="Helical" evidence="6">
    <location>
        <begin position="327"/>
        <end position="345"/>
    </location>
</feature>
<comment type="caution">
    <text evidence="7">The sequence shown here is derived from an EMBL/GenBank/DDBJ whole genome shotgun (WGS) entry which is preliminary data.</text>
</comment>
<feature type="transmembrane region" description="Helical" evidence="6">
    <location>
        <begin position="418"/>
        <end position="437"/>
    </location>
</feature>
<feature type="transmembrane region" description="Helical" evidence="6">
    <location>
        <begin position="175"/>
        <end position="196"/>
    </location>
</feature>
<dbReference type="PANTHER" id="PTHR23519">
    <property type="entry name" value="AUTOPHAGY-RELATED PROTEIN 22"/>
    <property type="match status" value="1"/>
</dbReference>
<feature type="transmembrane region" description="Helical" evidence="6">
    <location>
        <begin position="132"/>
        <end position="154"/>
    </location>
</feature>
<keyword evidence="8" id="KW-1185">Reference proteome</keyword>
<comment type="subcellular location">
    <subcellularLocation>
        <location evidence="1">Endomembrane system</location>
        <topology evidence="1">Multi-pass membrane protein</topology>
    </subcellularLocation>
</comment>
<dbReference type="InterPro" id="IPR050495">
    <property type="entry name" value="ATG22/LtaA_families"/>
</dbReference>
<evidence type="ECO:0000256" key="4">
    <source>
        <dbReference type="ARBA" id="ARBA00022989"/>
    </source>
</evidence>
<organism evidence="7 8">
    <name type="scientific">Xanthocytophaga agilis</name>
    <dbReference type="NCBI Taxonomy" id="3048010"/>
    <lineage>
        <taxon>Bacteria</taxon>
        <taxon>Pseudomonadati</taxon>
        <taxon>Bacteroidota</taxon>
        <taxon>Cytophagia</taxon>
        <taxon>Cytophagales</taxon>
        <taxon>Rhodocytophagaceae</taxon>
        <taxon>Xanthocytophaga</taxon>
    </lineage>
</organism>
<dbReference type="InterPro" id="IPR036259">
    <property type="entry name" value="MFS_trans_sf"/>
</dbReference>
<evidence type="ECO:0000313" key="8">
    <source>
        <dbReference type="Proteomes" id="UP001232063"/>
    </source>
</evidence>
<dbReference type="SUPFAM" id="SSF103473">
    <property type="entry name" value="MFS general substrate transporter"/>
    <property type="match status" value="1"/>
</dbReference>
<protein>
    <submittedName>
        <fullName evidence="7">MFS transporter</fullName>
    </submittedName>
</protein>
<dbReference type="InterPro" id="IPR024671">
    <property type="entry name" value="Atg22-like"/>
</dbReference>